<reference evidence="1" key="1">
    <citation type="journal article" date="2011" name="PLoS Biol.">
        <title>Gene gain and loss during evolution of obligate parasitism in the white rust pathogen of Arabidopsis thaliana.</title>
        <authorList>
            <person name="Kemen E."/>
            <person name="Gardiner A."/>
            <person name="Schultz-Larsen T."/>
            <person name="Kemen A.C."/>
            <person name="Balmuth A.L."/>
            <person name="Robert-Seilaniantz A."/>
            <person name="Bailey K."/>
            <person name="Holub E."/>
            <person name="Studholme D.J."/>
            <person name="Maclean D."/>
            <person name="Jones J.D."/>
        </authorList>
    </citation>
    <scope>NUCLEOTIDE SEQUENCE</scope>
</reference>
<sequence length="246" mass="28703">MLDLPSFLDPQEYIRMGTKGVYTFEWHELYPKMFFRDMSVDLKRDGRTFIPKSWLHHTNIKFGSKVFINQRVRIRLQDGPNRIPKKAYDLYLEQLQKKSLALAQIRLYQRDYTRPFHHSSHLDPVITTVPGMTAIHVVPKHASDFKAAHDILSYFILSENDEWVLGNYFMYANSIVIDTTGEQERYKFLSRPPPRIGLMILKNQAGAEFIGLFSSVSCLEAEAVRYIDELIHVIFKNVLLTPAICY</sequence>
<accession>F0WJ59</accession>
<reference evidence="1" key="2">
    <citation type="submission" date="2011-02" db="EMBL/GenBank/DDBJ databases">
        <authorList>
            <person name="MacLean D."/>
        </authorList>
    </citation>
    <scope>NUCLEOTIDE SEQUENCE</scope>
</reference>
<dbReference type="HOGENOM" id="CLU_1130763_0_0_1"/>
<gene>
    <name evidence="1" type="primary">AlNc14C118G6590</name>
    <name evidence="1" type="ORF">ALNC14_074480</name>
</gene>
<dbReference type="EMBL" id="FR824163">
    <property type="protein sequence ID" value="CCA21305.1"/>
    <property type="molecule type" value="Genomic_DNA"/>
</dbReference>
<dbReference type="AlphaFoldDB" id="F0WJ59"/>
<name>F0WJ59_9STRA</name>
<proteinExistence type="predicted"/>
<organism evidence="1">
    <name type="scientific">Albugo laibachii Nc14</name>
    <dbReference type="NCBI Taxonomy" id="890382"/>
    <lineage>
        <taxon>Eukaryota</taxon>
        <taxon>Sar</taxon>
        <taxon>Stramenopiles</taxon>
        <taxon>Oomycota</taxon>
        <taxon>Peronosporomycetes</taxon>
        <taxon>Albuginales</taxon>
        <taxon>Albuginaceae</taxon>
        <taxon>Albugo</taxon>
    </lineage>
</organism>
<protein>
    <submittedName>
        <fullName evidence="1">AlNc14C118G6590 protein</fullName>
    </submittedName>
</protein>
<evidence type="ECO:0000313" key="1">
    <source>
        <dbReference type="EMBL" id="CCA21305.1"/>
    </source>
</evidence>